<dbReference type="PANTHER" id="PTHR47942">
    <property type="entry name" value="TETRATRICOPEPTIDE REPEAT (TPR)-LIKE SUPERFAMILY PROTEIN-RELATED"/>
    <property type="match status" value="1"/>
</dbReference>
<dbReference type="Proteomes" id="UP000319663">
    <property type="component" value="Unassembled WGS sequence"/>
</dbReference>
<evidence type="ECO:0000313" key="2">
    <source>
        <dbReference type="EMBL" id="TQB75528.1"/>
    </source>
</evidence>
<comment type="caution">
    <text evidence="2">The sequence shown here is derived from an EMBL/GenBank/DDBJ whole genome shotgun (WGS) entry which is preliminary data.</text>
</comment>
<dbReference type="OrthoDB" id="185373at2759"/>
<evidence type="ECO:0008006" key="4">
    <source>
        <dbReference type="Google" id="ProtNLM"/>
    </source>
</evidence>
<evidence type="ECO:0000256" key="1">
    <source>
        <dbReference type="ARBA" id="ARBA00022737"/>
    </source>
</evidence>
<dbReference type="AlphaFoldDB" id="A0A507QZP0"/>
<keyword evidence="3" id="KW-1185">Reference proteome</keyword>
<keyword evidence="1" id="KW-0677">Repeat</keyword>
<dbReference type="EMBL" id="VIFY01000018">
    <property type="protein sequence ID" value="TQB75528.1"/>
    <property type="molecule type" value="Genomic_DNA"/>
</dbReference>
<name>A0A507QZP0_MONPU</name>
<reference evidence="2 3" key="1">
    <citation type="submission" date="2019-06" db="EMBL/GenBank/DDBJ databases">
        <title>Wine fermentation using esterase from Monascus purpureus.</title>
        <authorList>
            <person name="Geng C."/>
            <person name="Zhang Y."/>
        </authorList>
    </citation>
    <scope>NUCLEOTIDE SEQUENCE [LARGE SCALE GENOMIC DNA]</scope>
    <source>
        <strain evidence="2">HQ1</strain>
    </source>
</reference>
<protein>
    <recommendedName>
        <fullName evidence="4">Complex I intermediate-associated protein 84, mitochondrial</fullName>
    </recommendedName>
</protein>
<dbReference type="PANTHER" id="PTHR47942:SF63">
    <property type="entry name" value="PENTATRICOPEPTIDE REPEAT-CONTAINING PROTEIN"/>
    <property type="match status" value="1"/>
</dbReference>
<dbReference type="Gene3D" id="1.25.40.10">
    <property type="entry name" value="Tetratricopeptide repeat domain"/>
    <property type="match status" value="1"/>
</dbReference>
<dbReference type="InterPro" id="IPR051222">
    <property type="entry name" value="PPR/CCM1_RNA-binding"/>
</dbReference>
<dbReference type="STRING" id="5098.A0A507QZP0"/>
<accession>A0A507QZP0</accession>
<organism evidence="2 3">
    <name type="scientific">Monascus purpureus</name>
    <name type="common">Red mold</name>
    <name type="synonym">Monascus anka</name>
    <dbReference type="NCBI Taxonomy" id="5098"/>
    <lineage>
        <taxon>Eukaryota</taxon>
        <taxon>Fungi</taxon>
        <taxon>Dikarya</taxon>
        <taxon>Ascomycota</taxon>
        <taxon>Pezizomycotina</taxon>
        <taxon>Eurotiomycetes</taxon>
        <taxon>Eurotiomycetidae</taxon>
        <taxon>Eurotiales</taxon>
        <taxon>Aspergillaceae</taxon>
        <taxon>Monascus</taxon>
    </lineage>
</organism>
<dbReference type="InterPro" id="IPR011990">
    <property type="entry name" value="TPR-like_helical_dom_sf"/>
</dbReference>
<sequence length="794" mass="89813">MQSQLTRRVFQAILNNEPVYSPKCHGRLLHAISGPQARKLGFHGPHRAQRRGLFAFNMPSPTGGEQNSTLPSEAGLKSMRDLTRSLADKSRVPPNEVLSKAFRDFFSSRIESPGVITDFQTHLLIATWNHLKAQQNELEPEDWQAVFSVGSLEKVLFVLSETKCPPECHESVQTIARFAFLELCASDELGPDGASEPAVIAYVNILSSNGNPEEAQRVVRQFWPSLREARPSPWLAVMKGFAMKGDRRRLRKVPGELEKYEGRFDPVSHGEITKILIEHDLLDAAKAMYECPISDDLEPSLSTKEAVIKFAIRKSDLAWAQLVFESLPPSPNPETRNVTLLWEVVHGKGAAEIAEMLTNWVAEDPEIKSTLSISCVNNLIEYANFQENPQLAAEFAALASEWDLEPDMQTRLLHLESRIQAGDVKGALECSRNLLNLDQVALANLPLMNKLIKMLCYCEQRDSLFDQTSSLLDPLFENNVLLEPETVAALTHMLLYRHDYEAVSELLRPSLGSYDSEGRTKIRNALTGFITDPNQESDQAWEAYSLLRIAFPETGVSMRTNIMTSFFKRGSSEQACLVFGHMRQAEDFAHRPKPDTYARCFQGISRAGDAENLELVHNMLKLDLEVDLNTRILNGLMLAYAACDMPEKSMAIFRQILRSDEGPSHKTITIFFKACEKHPNGAHEAMKMMKKVKLLEIDVDRRLYTSFVEALAAQCEFDRAAEAIDKMQSETGYVPTRNTIGFFYNAIPYQYWKDQVEQWAKEKYPEQWQQLEELKRTETEEGLVFDGITNEIVV</sequence>
<proteinExistence type="predicted"/>
<evidence type="ECO:0000313" key="3">
    <source>
        <dbReference type="Proteomes" id="UP000319663"/>
    </source>
</evidence>
<gene>
    <name evidence="2" type="ORF">MPDQ_002492</name>
</gene>